<dbReference type="EMBL" id="BARU01039745">
    <property type="protein sequence ID" value="GAH84528.1"/>
    <property type="molecule type" value="Genomic_DNA"/>
</dbReference>
<gene>
    <name evidence="1" type="ORF">S03H2_61570</name>
</gene>
<name>X1KRB7_9ZZZZ</name>
<proteinExistence type="predicted"/>
<accession>X1KRB7</accession>
<comment type="caution">
    <text evidence="1">The sequence shown here is derived from an EMBL/GenBank/DDBJ whole genome shotgun (WGS) entry which is preliminary data.</text>
</comment>
<organism evidence="1">
    <name type="scientific">marine sediment metagenome</name>
    <dbReference type="NCBI Taxonomy" id="412755"/>
    <lineage>
        <taxon>unclassified sequences</taxon>
        <taxon>metagenomes</taxon>
        <taxon>ecological metagenomes</taxon>
    </lineage>
</organism>
<evidence type="ECO:0000313" key="1">
    <source>
        <dbReference type="EMBL" id="GAH84528.1"/>
    </source>
</evidence>
<feature type="non-terminal residue" evidence="1">
    <location>
        <position position="166"/>
    </location>
</feature>
<protein>
    <submittedName>
        <fullName evidence="1">Uncharacterized protein</fullName>
    </submittedName>
</protein>
<dbReference type="AlphaFoldDB" id="X1KRB7"/>
<sequence>MKKILLIIAIVFCVFQMVILATAIDIGNDVDWSNNISTATWVVKDNPANATGKITSVRIYAGSGAINNVKVATFFVVSGNNLSTRDSEAVASVPAWNTRTYDVDLDVVEGDYIGIYFSAGGSMSGRVSGYAGLWFVEAEKIPCTNQTFSVYADATISLSGTGETVE</sequence>
<reference evidence="1" key="1">
    <citation type="journal article" date="2014" name="Front. Microbiol.">
        <title>High frequency of phylogenetically diverse reductive dehalogenase-homologous genes in deep subseafloor sedimentary metagenomes.</title>
        <authorList>
            <person name="Kawai M."/>
            <person name="Futagami T."/>
            <person name="Toyoda A."/>
            <person name="Takaki Y."/>
            <person name="Nishi S."/>
            <person name="Hori S."/>
            <person name="Arai W."/>
            <person name="Tsubouchi T."/>
            <person name="Morono Y."/>
            <person name="Uchiyama I."/>
            <person name="Ito T."/>
            <person name="Fujiyama A."/>
            <person name="Inagaki F."/>
            <person name="Takami H."/>
        </authorList>
    </citation>
    <scope>NUCLEOTIDE SEQUENCE</scope>
    <source>
        <strain evidence="1">Expedition CK06-06</strain>
    </source>
</reference>